<dbReference type="InterPro" id="IPR036264">
    <property type="entry name" value="Bact_exopeptidase_dim_dom"/>
</dbReference>
<dbReference type="PANTHER" id="PTHR43808">
    <property type="entry name" value="ACETYLORNITHINE DEACETYLASE"/>
    <property type="match status" value="1"/>
</dbReference>
<dbReference type="InterPro" id="IPR002933">
    <property type="entry name" value="Peptidase_M20"/>
</dbReference>
<dbReference type="GO" id="GO:0009014">
    <property type="term" value="F:succinyl-diaminopimelate desuccinylase activity"/>
    <property type="evidence" value="ECO:0007669"/>
    <property type="project" value="UniProtKB-EC"/>
</dbReference>
<evidence type="ECO:0000313" key="13">
    <source>
        <dbReference type="EMBL" id="MBR1369773.1"/>
    </source>
</evidence>
<proteinExistence type="inferred from homology"/>
<dbReference type="EC" id="3.5.1.18" evidence="5"/>
<feature type="domain" description="Peptidase M20 dimerisation" evidence="12">
    <location>
        <begin position="165"/>
        <end position="288"/>
    </location>
</feature>
<evidence type="ECO:0000256" key="1">
    <source>
        <dbReference type="ARBA" id="ARBA00001941"/>
    </source>
</evidence>
<comment type="similarity">
    <text evidence="4">Belongs to the peptidase M20A family.</text>
</comment>
<dbReference type="AlphaFoldDB" id="A0A8J7W939"/>
<evidence type="ECO:0000256" key="3">
    <source>
        <dbReference type="ARBA" id="ARBA00005130"/>
    </source>
</evidence>
<comment type="cofactor">
    <cofactor evidence="2">
        <name>Zn(2+)</name>
        <dbReference type="ChEBI" id="CHEBI:29105"/>
    </cofactor>
</comment>
<evidence type="ECO:0000259" key="12">
    <source>
        <dbReference type="Pfam" id="PF07687"/>
    </source>
</evidence>
<dbReference type="InterPro" id="IPR050072">
    <property type="entry name" value="Peptidase_M20A"/>
</dbReference>
<sequence>MDPVRITSELIRINSDNPPGITTDVIEYISDILDSLGIATDCIENAPGHCNLITREQGHPLLLCGHVDVVPALDEGWRHPPYSGMVDDEFVWGRGSTDMKGGCASILSAVAALVEEGVEPNVSLAFVCDEEVGGPHGIHHLLAKELILPSDCIIAEPTPAIAPCIGQKGLCRFSVEFTGTPGHSSLYPCVGVSAVMEAFNFLHFITELHNREYPIDPSMKGIIDHSEQILSDIFQTKGLRSVLTRIMYNPGIISGGEKANIVAQKCHLEVDLRLPWGCDAHELLTEIRCKAPDAIITPSSVWNPSLTPPHSEIVGRIIQQINQLYNVSSQPIVQWAASDARSLRKKGFRVVEYGPGDIRTLHAVDERVTHRDLRNASEIFCGVIRSYQS</sequence>
<dbReference type="GO" id="GO:0009089">
    <property type="term" value="P:lysine biosynthetic process via diaminopimelate"/>
    <property type="evidence" value="ECO:0007669"/>
    <property type="project" value="UniProtKB-UniPathway"/>
</dbReference>
<dbReference type="GO" id="GO:0046872">
    <property type="term" value="F:metal ion binding"/>
    <property type="evidence" value="ECO:0007669"/>
    <property type="project" value="UniProtKB-KW"/>
</dbReference>
<comment type="pathway">
    <text evidence="3">Amino-acid biosynthesis; L-lysine biosynthesis via DAP pathway; LL-2,6-diaminopimelate from (S)-tetrahydrodipicolinate (succinylase route): step 3/3.</text>
</comment>
<accession>A0A8J7W939</accession>
<evidence type="ECO:0000256" key="6">
    <source>
        <dbReference type="ARBA" id="ARBA00016853"/>
    </source>
</evidence>
<reference evidence="13" key="1">
    <citation type="submission" date="2014-12" db="EMBL/GenBank/DDBJ databases">
        <authorList>
            <person name="Huang H.-H."/>
            <person name="Chen S.-C."/>
            <person name="Lai M.-C."/>
        </authorList>
    </citation>
    <scope>NUCLEOTIDE SEQUENCE</scope>
    <source>
        <strain evidence="13">K1F9705b</strain>
    </source>
</reference>
<evidence type="ECO:0000256" key="2">
    <source>
        <dbReference type="ARBA" id="ARBA00001947"/>
    </source>
</evidence>
<keyword evidence="10" id="KW-0170">Cobalt</keyword>
<keyword evidence="7" id="KW-0479">Metal-binding</keyword>
<dbReference type="PROSITE" id="PS00758">
    <property type="entry name" value="ARGE_DAPE_CPG2_1"/>
    <property type="match status" value="1"/>
</dbReference>
<comment type="catalytic activity">
    <reaction evidence="11">
        <text>N-succinyl-(2S,6S)-2,6-diaminopimelate + H2O = (2S,6S)-2,6-diaminopimelate + succinate</text>
        <dbReference type="Rhea" id="RHEA:22608"/>
        <dbReference type="ChEBI" id="CHEBI:15377"/>
        <dbReference type="ChEBI" id="CHEBI:30031"/>
        <dbReference type="ChEBI" id="CHEBI:57609"/>
        <dbReference type="ChEBI" id="CHEBI:58087"/>
        <dbReference type="EC" id="3.5.1.18"/>
    </reaction>
</comment>
<dbReference type="Pfam" id="PF01546">
    <property type="entry name" value="Peptidase_M20"/>
    <property type="match status" value="1"/>
</dbReference>
<dbReference type="Pfam" id="PF07687">
    <property type="entry name" value="M20_dimer"/>
    <property type="match status" value="1"/>
</dbReference>
<evidence type="ECO:0000256" key="8">
    <source>
        <dbReference type="ARBA" id="ARBA00022801"/>
    </source>
</evidence>
<dbReference type="InterPro" id="IPR010182">
    <property type="entry name" value="ArgE/DapE"/>
</dbReference>
<comment type="caution">
    <text evidence="13">The sequence shown here is derived from an EMBL/GenBank/DDBJ whole genome shotgun (WGS) entry which is preliminary data.</text>
</comment>
<dbReference type="UniPathway" id="UPA00034">
    <property type="reaction ID" value="UER00021"/>
</dbReference>
<dbReference type="InterPro" id="IPR011650">
    <property type="entry name" value="Peptidase_M20_dimer"/>
</dbReference>
<evidence type="ECO:0000256" key="9">
    <source>
        <dbReference type="ARBA" id="ARBA00022833"/>
    </source>
</evidence>
<dbReference type="PROSITE" id="PS00759">
    <property type="entry name" value="ARGE_DAPE_CPG2_2"/>
    <property type="match status" value="1"/>
</dbReference>
<dbReference type="InterPro" id="IPR001261">
    <property type="entry name" value="ArgE/DapE_CS"/>
</dbReference>
<dbReference type="EMBL" id="JWHL01000019">
    <property type="protein sequence ID" value="MBR1369773.1"/>
    <property type="molecule type" value="Genomic_DNA"/>
</dbReference>
<dbReference type="SUPFAM" id="SSF53187">
    <property type="entry name" value="Zn-dependent exopeptidases"/>
    <property type="match status" value="1"/>
</dbReference>
<gene>
    <name evidence="13" type="ORF">RJ53_09920</name>
</gene>
<keyword evidence="9" id="KW-0862">Zinc</keyword>
<comment type="cofactor">
    <cofactor evidence="1">
        <name>Co(2+)</name>
        <dbReference type="ChEBI" id="CHEBI:48828"/>
    </cofactor>
</comment>
<dbReference type="Gene3D" id="3.40.630.10">
    <property type="entry name" value="Zn peptidases"/>
    <property type="match status" value="2"/>
</dbReference>
<dbReference type="PANTHER" id="PTHR43808:SF32">
    <property type="entry name" value="ARGE_DAPE-RELATED DEACYLASE"/>
    <property type="match status" value="1"/>
</dbReference>
<organism evidence="13 14">
    <name type="scientific">Methanocalculus chunghsingensis</name>
    <dbReference type="NCBI Taxonomy" id="156457"/>
    <lineage>
        <taxon>Archaea</taxon>
        <taxon>Methanobacteriati</taxon>
        <taxon>Methanobacteriota</taxon>
        <taxon>Stenosarchaea group</taxon>
        <taxon>Methanomicrobia</taxon>
        <taxon>Methanomicrobiales</taxon>
        <taxon>Methanocalculaceae</taxon>
        <taxon>Methanocalculus</taxon>
    </lineage>
</organism>
<dbReference type="Gene3D" id="3.30.70.360">
    <property type="match status" value="1"/>
</dbReference>
<evidence type="ECO:0000256" key="4">
    <source>
        <dbReference type="ARBA" id="ARBA00006247"/>
    </source>
</evidence>
<evidence type="ECO:0000256" key="11">
    <source>
        <dbReference type="ARBA" id="ARBA00051301"/>
    </source>
</evidence>
<protein>
    <recommendedName>
        <fullName evidence="6">Probable succinyl-diaminopimelate desuccinylase</fullName>
        <ecNumber evidence="5">3.5.1.18</ecNumber>
    </recommendedName>
</protein>
<keyword evidence="14" id="KW-1185">Reference proteome</keyword>
<dbReference type="NCBIfam" id="TIGR01910">
    <property type="entry name" value="DapE-ArgE"/>
    <property type="match status" value="1"/>
</dbReference>
<dbReference type="OrthoDB" id="24854at2157"/>
<dbReference type="SUPFAM" id="SSF55031">
    <property type="entry name" value="Bacterial exopeptidase dimerisation domain"/>
    <property type="match status" value="1"/>
</dbReference>
<evidence type="ECO:0000256" key="5">
    <source>
        <dbReference type="ARBA" id="ARBA00011921"/>
    </source>
</evidence>
<name>A0A8J7W939_9EURY</name>
<evidence type="ECO:0000256" key="10">
    <source>
        <dbReference type="ARBA" id="ARBA00023285"/>
    </source>
</evidence>
<dbReference type="Proteomes" id="UP000730161">
    <property type="component" value="Unassembled WGS sequence"/>
</dbReference>
<evidence type="ECO:0000256" key="7">
    <source>
        <dbReference type="ARBA" id="ARBA00022723"/>
    </source>
</evidence>
<keyword evidence="8" id="KW-0378">Hydrolase</keyword>
<dbReference type="RefSeq" id="WP_211531517.1">
    <property type="nucleotide sequence ID" value="NZ_JWHL01000019.1"/>
</dbReference>
<evidence type="ECO:0000313" key="14">
    <source>
        <dbReference type="Proteomes" id="UP000730161"/>
    </source>
</evidence>